<dbReference type="InterPro" id="IPR011701">
    <property type="entry name" value="MFS"/>
</dbReference>
<sequence>MGADKKSIFGWLRTASEVPAFILFFAFTITETTTYNFAIFRSCYVDFGYDKSICEELGTGNANNYTEQIEEEVQPYANMILMVQEMITQVAPAMIVLVLGPWSDQHGRRPVLIVNMIGFCLGGIVAIIVASIESLSAWYFMGCSLLIALFGGVTPFLTAIICYISDITTEKNRGFRMGVFEGVMAAGTLIGTVLTSYIFALGGYITIYSLATVCFFLAFFFNLFVMVESRQFAENKTVRTNICSPKNFKDMVHTVFKKRENGLTLAVILIMITSTIARFIGHADVSVFYLFLRKKLDWDMEKYTLYKTFRDLLRIIVTVIGITILHKKMRIREAPLILVSAALTFASMLLQAWASADWHIYVAGVIRSLGGILAPMIRSLLSKMVTQEETGKLFSVTVALESLVLLGGIPLYTLVYNNTLDTEPGAFNFITGALYFLLVICIGIVLVVQKFLVKENIFLEDQKEPILDKKVSNEISNQA</sequence>
<evidence type="ECO:0000256" key="3">
    <source>
        <dbReference type="ARBA" id="ARBA00022989"/>
    </source>
</evidence>
<dbReference type="PANTHER" id="PTHR23507:SF39">
    <property type="entry name" value="GH23453P-RELATED"/>
    <property type="match status" value="1"/>
</dbReference>
<keyword evidence="4 5" id="KW-0472">Membrane</keyword>
<accession>A0AAW1JZM8</accession>
<proteinExistence type="predicted"/>
<feature type="transmembrane region" description="Helical" evidence="5">
    <location>
        <begin position="263"/>
        <end position="292"/>
    </location>
</feature>
<reference evidence="7 8" key="1">
    <citation type="journal article" date="2024" name="BMC Genomics">
        <title>De novo assembly and annotation of Popillia japonica's genome with initial clues to its potential as an invasive pest.</title>
        <authorList>
            <person name="Cucini C."/>
            <person name="Boschi S."/>
            <person name="Funari R."/>
            <person name="Cardaioli E."/>
            <person name="Iannotti N."/>
            <person name="Marturano G."/>
            <person name="Paoli F."/>
            <person name="Bruttini M."/>
            <person name="Carapelli A."/>
            <person name="Frati F."/>
            <person name="Nardi F."/>
        </authorList>
    </citation>
    <scope>NUCLEOTIDE SEQUENCE [LARGE SCALE GENOMIC DNA]</scope>
    <source>
        <strain evidence="7">DMR45628</strain>
    </source>
</reference>
<feature type="transmembrane region" description="Helical" evidence="5">
    <location>
        <begin position="111"/>
        <end position="132"/>
    </location>
</feature>
<feature type="transmembrane region" description="Helical" evidence="5">
    <location>
        <begin position="138"/>
        <end position="165"/>
    </location>
</feature>
<keyword evidence="8" id="KW-1185">Reference proteome</keyword>
<evidence type="ECO:0000256" key="4">
    <source>
        <dbReference type="ARBA" id="ARBA00023136"/>
    </source>
</evidence>
<protein>
    <submittedName>
        <fullName evidence="7">Major Facilitator Superfamily</fullName>
    </submittedName>
</protein>
<feature type="domain" description="Major facilitator superfamily (MFS) profile" evidence="6">
    <location>
        <begin position="22"/>
        <end position="457"/>
    </location>
</feature>
<keyword evidence="3 5" id="KW-1133">Transmembrane helix</keyword>
<dbReference type="PROSITE" id="PS50850">
    <property type="entry name" value="MFS"/>
    <property type="match status" value="1"/>
</dbReference>
<gene>
    <name evidence="7" type="ORF">QE152_g25705</name>
</gene>
<dbReference type="InterPro" id="IPR020846">
    <property type="entry name" value="MFS_dom"/>
</dbReference>
<dbReference type="Proteomes" id="UP001458880">
    <property type="component" value="Unassembled WGS sequence"/>
</dbReference>
<dbReference type="GO" id="GO:0016020">
    <property type="term" value="C:membrane"/>
    <property type="evidence" value="ECO:0007669"/>
    <property type="project" value="UniProtKB-SubCell"/>
</dbReference>
<feature type="transmembrane region" description="Helical" evidence="5">
    <location>
        <begin position="426"/>
        <end position="448"/>
    </location>
</feature>
<feature type="transmembrane region" description="Helical" evidence="5">
    <location>
        <begin position="312"/>
        <end position="329"/>
    </location>
</feature>
<dbReference type="PANTHER" id="PTHR23507">
    <property type="entry name" value="ZGC:174356"/>
    <property type="match status" value="1"/>
</dbReference>
<dbReference type="SUPFAM" id="SSF103473">
    <property type="entry name" value="MFS general substrate transporter"/>
    <property type="match status" value="1"/>
</dbReference>
<feature type="transmembrane region" description="Helical" evidence="5">
    <location>
        <begin position="393"/>
        <end position="414"/>
    </location>
</feature>
<feature type="transmembrane region" description="Helical" evidence="5">
    <location>
        <begin position="336"/>
        <end position="354"/>
    </location>
</feature>
<evidence type="ECO:0000256" key="5">
    <source>
        <dbReference type="SAM" id="Phobius"/>
    </source>
</evidence>
<name>A0AAW1JZM8_POPJA</name>
<evidence type="ECO:0000256" key="2">
    <source>
        <dbReference type="ARBA" id="ARBA00022692"/>
    </source>
</evidence>
<comment type="subcellular location">
    <subcellularLocation>
        <location evidence="1">Membrane</location>
        <topology evidence="1">Multi-pass membrane protein</topology>
    </subcellularLocation>
</comment>
<feature type="transmembrane region" description="Helical" evidence="5">
    <location>
        <begin position="177"/>
        <end position="199"/>
    </location>
</feature>
<dbReference type="Gene3D" id="1.20.1250.20">
    <property type="entry name" value="MFS general substrate transporter like domains"/>
    <property type="match status" value="1"/>
</dbReference>
<feature type="transmembrane region" description="Helical" evidence="5">
    <location>
        <begin position="205"/>
        <end position="227"/>
    </location>
</feature>
<feature type="transmembrane region" description="Helical" evidence="5">
    <location>
        <begin position="21"/>
        <end position="40"/>
    </location>
</feature>
<dbReference type="AlphaFoldDB" id="A0AAW1JZM8"/>
<dbReference type="Pfam" id="PF07690">
    <property type="entry name" value="MFS_1"/>
    <property type="match status" value="1"/>
</dbReference>
<feature type="transmembrane region" description="Helical" evidence="5">
    <location>
        <begin position="76"/>
        <end position="99"/>
    </location>
</feature>
<dbReference type="EMBL" id="JASPKY010000286">
    <property type="protein sequence ID" value="KAK9710999.1"/>
    <property type="molecule type" value="Genomic_DNA"/>
</dbReference>
<keyword evidence="2 5" id="KW-0812">Transmembrane</keyword>
<evidence type="ECO:0000313" key="8">
    <source>
        <dbReference type="Proteomes" id="UP001458880"/>
    </source>
</evidence>
<comment type="caution">
    <text evidence="7">The sequence shown here is derived from an EMBL/GenBank/DDBJ whole genome shotgun (WGS) entry which is preliminary data.</text>
</comment>
<evidence type="ECO:0000259" key="6">
    <source>
        <dbReference type="PROSITE" id="PS50850"/>
    </source>
</evidence>
<feature type="transmembrane region" description="Helical" evidence="5">
    <location>
        <begin position="360"/>
        <end position="381"/>
    </location>
</feature>
<evidence type="ECO:0000256" key="1">
    <source>
        <dbReference type="ARBA" id="ARBA00004141"/>
    </source>
</evidence>
<dbReference type="GO" id="GO:0022857">
    <property type="term" value="F:transmembrane transporter activity"/>
    <property type="evidence" value="ECO:0007669"/>
    <property type="project" value="InterPro"/>
</dbReference>
<evidence type="ECO:0000313" key="7">
    <source>
        <dbReference type="EMBL" id="KAK9710999.1"/>
    </source>
</evidence>
<organism evidence="7 8">
    <name type="scientific">Popillia japonica</name>
    <name type="common">Japanese beetle</name>
    <dbReference type="NCBI Taxonomy" id="7064"/>
    <lineage>
        <taxon>Eukaryota</taxon>
        <taxon>Metazoa</taxon>
        <taxon>Ecdysozoa</taxon>
        <taxon>Arthropoda</taxon>
        <taxon>Hexapoda</taxon>
        <taxon>Insecta</taxon>
        <taxon>Pterygota</taxon>
        <taxon>Neoptera</taxon>
        <taxon>Endopterygota</taxon>
        <taxon>Coleoptera</taxon>
        <taxon>Polyphaga</taxon>
        <taxon>Scarabaeiformia</taxon>
        <taxon>Scarabaeidae</taxon>
        <taxon>Rutelinae</taxon>
        <taxon>Popillia</taxon>
    </lineage>
</organism>
<dbReference type="InterPro" id="IPR036259">
    <property type="entry name" value="MFS_trans_sf"/>
</dbReference>